<dbReference type="PRINTS" id="PR00695">
    <property type="entry name" value="CUNO2RDTASE"/>
</dbReference>
<feature type="binding site" description="type 1 copper site" evidence="12">
    <location>
        <position position="310"/>
    </location>
    <ligand>
        <name>Cu cation</name>
        <dbReference type="ChEBI" id="CHEBI:23378"/>
        <label>1</label>
    </ligand>
</feature>
<evidence type="ECO:0000256" key="9">
    <source>
        <dbReference type="ARBA" id="ARBA00023002"/>
    </source>
</evidence>
<dbReference type="InterPro" id="IPR008972">
    <property type="entry name" value="Cupredoxin"/>
</dbReference>
<feature type="binding site" description="type 1 copper site" evidence="12">
    <location>
        <position position="125"/>
    </location>
    <ligand>
        <name>Cu cation</name>
        <dbReference type="ChEBI" id="CHEBI:23378"/>
        <label>1</label>
    </ligand>
</feature>
<keyword evidence="8" id="KW-0677">Repeat</keyword>
<dbReference type="GO" id="GO:0005507">
    <property type="term" value="F:copper ion binding"/>
    <property type="evidence" value="ECO:0007669"/>
    <property type="project" value="InterPro"/>
</dbReference>
<dbReference type="OrthoDB" id="9757546at2"/>
<evidence type="ECO:0000256" key="5">
    <source>
        <dbReference type="ARBA" id="ARBA00011882"/>
    </source>
</evidence>
<evidence type="ECO:0000313" key="16">
    <source>
        <dbReference type="Proteomes" id="UP000295788"/>
    </source>
</evidence>
<comment type="caution">
    <text evidence="15">The sequence shown here is derived from an EMBL/GenBank/DDBJ whole genome shotgun (WGS) entry which is preliminary data.</text>
</comment>
<dbReference type="SUPFAM" id="SSF49503">
    <property type="entry name" value="Cupredoxins"/>
    <property type="match status" value="2"/>
</dbReference>
<dbReference type="InterPro" id="IPR011707">
    <property type="entry name" value="Cu-oxidase-like_N"/>
</dbReference>
<dbReference type="InterPro" id="IPR001287">
    <property type="entry name" value="NO2-reductase_Cu"/>
</dbReference>
<evidence type="ECO:0000256" key="2">
    <source>
        <dbReference type="ARBA" id="ARBA00001973"/>
    </source>
</evidence>
<evidence type="ECO:0000256" key="4">
    <source>
        <dbReference type="ARBA" id="ARBA00011233"/>
    </source>
</evidence>
<evidence type="ECO:0000256" key="3">
    <source>
        <dbReference type="ARBA" id="ARBA00010609"/>
    </source>
</evidence>
<feature type="binding site" description="type 2 copper site" evidence="12">
    <location>
        <position position="173"/>
    </location>
    <ligand>
        <name>Cu cation</name>
        <dbReference type="ChEBI" id="CHEBI:23378"/>
        <label>2</label>
    </ligand>
</feature>
<dbReference type="Gene3D" id="2.60.40.420">
    <property type="entry name" value="Cupredoxins - blue copper proteins"/>
    <property type="match status" value="2"/>
</dbReference>
<feature type="region of interest" description="Disordered" evidence="13">
    <location>
        <begin position="30"/>
        <end position="57"/>
    </location>
</feature>
<sequence length="336" mass="37420">MDRRSFLKVAATATVASAGTLLYTWYDDQQNSTENKPSDNPSNQTHEMEPNTEITDQGKFPAEIKRNGNTVEITMYTTQNKIEIAKDTFYQGWTFDGTVPGPVLRLKQGDKVKYTLINKDQNMAHSIDFHAAQTPWNKNYIDIAPGKSYTFEWEAKVPGAFLYHCGTAPVLQHIANGMYGAILVDPIKPTFEKAREFVLVQSEFYKDAFDIEGMMNGEPKVVAFNGKAHKYQDSPLEAKPGELIRFYVINAGPNNFSAFHIVGTIFNKTYPNGNPKNVEHEMQTVTIPPGGSYAVELIVPDEGLYPIVSHSFKDSTKGATGLLKITKNAKDQPLAP</sequence>
<dbReference type="CDD" id="cd04208">
    <property type="entry name" value="CuRO_2_CuNIR"/>
    <property type="match status" value="1"/>
</dbReference>
<dbReference type="PANTHER" id="PTHR11709:SF394">
    <property type="entry name" value="FI03373P-RELATED"/>
    <property type="match status" value="1"/>
</dbReference>
<feature type="binding site" description="type 1 copper site" evidence="12">
    <location>
        <position position="130"/>
    </location>
    <ligand>
        <name>Cu cation</name>
        <dbReference type="ChEBI" id="CHEBI:23378"/>
        <label>1</label>
    </ligand>
</feature>
<comment type="catalytic activity">
    <reaction evidence="11">
        <text>nitric oxide + Fe(III)-[cytochrome c] + H2O = Fe(II)-[cytochrome c] + nitrite + 2 H(+)</text>
        <dbReference type="Rhea" id="RHEA:15233"/>
        <dbReference type="Rhea" id="RHEA-COMP:10350"/>
        <dbReference type="Rhea" id="RHEA-COMP:14399"/>
        <dbReference type="ChEBI" id="CHEBI:15377"/>
        <dbReference type="ChEBI" id="CHEBI:15378"/>
        <dbReference type="ChEBI" id="CHEBI:16301"/>
        <dbReference type="ChEBI" id="CHEBI:16480"/>
        <dbReference type="ChEBI" id="CHEBI:29033"/>
        <dbReference type="ChEBI" id="CHEBI:29034"/>
        <dbReference type="EC" id="1.7.2.1"/>
    </reaction>
</comment>
<evidence type="ECO:0000256" key="11">
    <source>
        <dbReference type="ARBA" id="ARBA00049340"/>
    </source>
</evidence>
<keyword evidence="16" id="KW-1185">Reference proteome</keyword>
<evidence type="ECO:0000313" key="15">
    <source>
        <dbReference type="EMBL" id="TCS79902.1"/>
    </source>
</evidence>
<evidence type="ECO:0000256" key="7">
    <source>
        <dbReference type="ARBA" id="ARBA00022723"/>
    </source>
</evidence>
<keyword evidence="9" id="KW-0560">Oxidoreductase</keyword>
<comment type="subunit">
    <text evidence="4">Homotrimer.</text>
</comment>
<evidence type="ECO:0000256" key="10">
    <source>
        <dbReference type="ARBA" id="ARBA00023008"/>
    </source>
</evidence>
<feature type="binding site" description="type 1 copper site" evidence="12">
    <location>
        <position position="164"/>
    </location>
    <ligand>
        <name>Cu cation</name>
        <dbReference type="ChEBI" id="CHEBI:23378"/>
        <label>1</label>
    </ligand>
</feature>
<evidence type="ECO:0000256" key="6">
    <source>
        <dbReference type="ARBA" id="ARBA00017290"/>
    </source>
</evidence>
<dbReference type="EC" id="1.7.2.1" evidence="5"/>
<comment type="cofactor">
    <cofactor evidence="1 12">
        <name>Cu(+)</name>
        <dbReference type="ChEBI" id="CHEBI:49552"/>
    </cofactor>
</comment>
<dbReference type="Pfam" id="PF07732">
    <property type="entry name" value="Cu-oxidase_3"/>
    <property type="match status" value="1"/>
</dbReference>
<evidence type="ECO:0000256" key="13">
    <source>
        <dbReference type="SAM" id="MobiDB-lite"/>
    </source>
</evidence>
<dbReference type="AlphaFoldDB" id="A0A4V2US35"/>
<evidence type="ECO:0000256" key="8">
    <source>
        <dbReference type="ARBA" id="ARBA00022737"/>
    </source>
</evidence>
<evidence type="ECO:0000256" key="1">
    <source>
        <dbReference type="ARBA" id="ARBA00001960"/>
    </source>
</evidence>
<comment type="similarity">
    <text evidence="3">Belongs to the multicopper oxidase family.</text>
</comment>
<reference evidence="15 16" key="1">
    <citation type="submission" date="2019-03" db="EMBL/GenBank/DDBJ databases">
        <title>Genomic Encyclopedia of Type Strains, Phase IV (KMG-IV): sequencing the most valuable type-strain genomes for metagenomic binning, comparative biology and taxonomic classification.</title>
        <authorList>
            <person name="Goeker M."/>
        </authorList>
    </citation>
    <scope>NUCLEOTIDE SEQUENCE [LARGE SCALE GENOMIC DNA]</scope>
    <source>
        <strain evidence="15 16">DSM 23802</strain>
    </source>
</reference>
<feature type="domain" description="Plastocyanin-like" evidence="14">
    <location>
        <begin position="79"/>
        <end position="186"/>
    </location>
</feature>
<feature type="binding site" description="type 1 copper site" evidence="12">
    <location>
        <position position="178"/>
    </location>
    <ligand>
        <name>Cu cation</name>
        <dbReference type="ChEBI" id="CHEBI:23378"/>
        <label>1</label>
    </ligand>
</feature>
<feature type="binding site" description="type 1 copper site" evidence="12">
    <location>
        <position position="165"/>
    </location>
    <ligand>
        <name>Cu cation</name>
        <dbReference type="ChEBI" id="CHEBI:23378"/>
        <label>1</label>
    </ligand>
</feature>
<keyword evidence="7 12" id="KW-0479">Metal-binding</keyword>
<protein>
    <recommendedName>
        <fullName evidence="6">Copper-containing nitrite reductase</fullName>
        <ecNumber evidence="5">1.7.2.1</ecNumber>
    </recommendedName>
</protein>
<evidence type="ECO:0000256" key="12">
    <source>
        <dbReference type="PIRSR" id="PIRSR601287-1"/>
    </source>
</evidence>
<evidence type="ECO:0000259" key="14">
    <source>
        <dbReference type="Pfam" id="PF07732"/>
    </source>
</evidence>
<dbReference type="PANTHER" id="PTHR11709">
    <property type="entry name" value="MULTI-COPPER OXIDASE"/>
    <property type="match status" value="1"/>
</dbReference>
<dbReference type="RefSeq" id="WP_132769999.1">
    <property type="nucleotide sequence ID" value="NZ_SMAB01000019.1"/>
</dbReference>
<name>A0A4V2US35_9BACI</name>
<proteinExistence type="inferred from homology"/>
<dbReference type="InterPro" id="IPR045087">
    <property type="entry name" value="Cu-oxidase_fam"/>
</dbReference>
<gene>
    <name evidence="15" type="ORF">EDD72_11920</name>
</gene>
<comment type="cofactor">
    <cofactor evidence="2 12">
        <name>Cu(2+)</name>
        <dbReference type="ChEBI" id="CHEBI:29036"/>
    </cofactor>
</comment>
<dbReference type="GO" id="GO:0050421">
    <property type="term" value="F:nitrite reductase (NO-forming) activity"/>
    <property type="evidence" value="ECO:0007669"/>
    <property type="project" value="UniProtKB-EC"/>
</dbReference>
<dbReference type="Proteomes" id="UP000295788">
    <property type="component" value="Unassembled WGS sequence"/>
</dbReference>
<keyword evidence="10 12" id="KW-0186">Copper</keyword>
<dbReference type="EMBL" id="SMAB01000019">
    <property type="protein sequence ID" value="TCS79902.1"/>
    <property type="molecule type" value="Genomic_DNA"/>
</dbReference>
<dbReference type="CDD" id="cd11020">
    <property type="entry name" value="CuRO_1_CuNIR"/>
    <property type="match status" value="1"/>
</dbReference>
<organism evidence="15 16">
    <name type="scientific">Tepidibacillus fermentans</name>
    <dbReference type="NCBI Taxonomy" id="1281767"/>
    <lineage>
        <taxon>Bacteria</taxon>
        <taxon>Bacillati</taxon>
        <taxon>Bacillota</taxon>
        <taxon>Bacilli</taxon>
        <taxon>Bacillales</taxon>
        <taxon>Bacillaceae</taxon>
        <taxon>Tepidibacillus</taxon>
    </lineage>
</organism>
<feature type="compositionally biased region" description="Polar residues" evidence="13">
    <location>
        <begin position="30"/>
        <end position="45"/>
    </location>
</feature>
<accession>A0A4V2US35</accession>